<dbReference type="InterPro" id="IPR050833">
    <property type="entry name" value="Poly_Biosynth_Transport"/>
</dbReference>
<dbReference type="Proteomes" id="UP001302249">
    <property type="component" value="Chromosome"/>
</dbReference>
<evidence type="ECO:0000313" key="7">
    <source>
        <dbReference type="EMBL" id="WNO54203.1"/>
    </source>
</evidence>
<evidence type="ECO:0000256" key="3">
    <source>
        <dbReference type="ARBA" id="ARBA00022692"/>
    </source>
</evidence>
<protein>
    <submittedName>
        <fullName evidence="7">Lipopolysaccharide biosynthesis protein</fullName>
    </submittedName>
</protein>
<feature type="transmembrane region" description="Helical" evidence="6">
    <location>
        <begin position="414"/>
        <end position="431"/>
    </location>
</feature>
<reference evidence="7 8" key="1">
    <citation type="submission" date="2023-09" db="EMBL/GenBank/DDBJ databases">
        <authorList>
            <person name="Rey-Velasco X."/>
        </authorList>
    </citation>
    <scope>NUCLEOTIDE SEQUENCE [LARGE SCALE GENOMIC DNA]</scope>
    <source>
        <strain evidence="7 8">W311</strain>
    </source>
</reference>
<feature type="transmembrane region" description="Helical" evidence="6">
    <location>
        <begin position="138"/>
        <end position="160"/>
    </location>
</feature>
<keyword evidence="8" id="KW-1185">Reference proteome</keyword>
<sequence>MIAVAKTIRSVFGAGAMPVHHLRQIGHLLSGNAASSVLMLVSVGIAARALTTEKFGVFVLVLTFVRLVERIARFESWQPLIKFASELEAAGDMRQLSRLHLYGLMLDVAAAATAAAAAVLIAGFFAPMVGLSDAYFELVAIYSVATLCNVTGMPTAALRLAGRFRTIAYVQLPGQVLRIGFALMCWHYGLGVKSFLVAWAAAQVLGSALFLHRGFAALRAEGVPNPLRASPRHLRRDFPGFLSFASSTNLSMTMRTLTQEADTLLVGGLAGPTQAGFYHLAKRLAKLAQQVGAQAQAVLYPDMARLWTRKDRAALRALTGRVQLALGGIGIAVLLVAVVAGEAFVTTAVGSNYAAVGPLLIAQIVSVIFIMHAAPSRSVLLSMGRPQLVLVVVAFGTALFFAGALLLIPHLGAMGASLAQILFAAFVALWMDVAWRAGLKRAPDPIAPRRTGPP</sequence>
<feature type="transmembrane region" description="Helical" evidence="6">
    <location>
        <begin position="387"/>
        <end position="408"/>
    </location>
</feature>
<evidence type="ECO:0000256" key="5">
    <source>
        <dbReference type="ARBA" id="ARBA00023136"/>
    </source>
</evidence>
<dbReference type="PANTHER" id="PTHR30250">
    <property type="entry name" value="PST FAMILY PREDICTED COLANIC ACID TRANSPORTER"/>
    <property type="match status" value="1"/>
</dbReference>
<keyword evidence="4 6" id="KW-1133">Transmembrane helix</keyword>
<dbReference type="RefSeq" id="WP_313916441.1">
    <property type="nucleotide sequence ID" value="NZ_CP135076.1"/>
</dbReference>
<feature type="transmembrane region" description="Helical" evidence="6">
    <location>
        <begin position="101"/>
        <end position="126"/>
    </location>
</feature>
<name>A0ABZ0BBI3_9SPHN</name>
<evidence type="ECO:0000256" key="1">
    <source>
        <dbReference type="ARBA" id="ARBA00004651"/>
    </source>
</evidence>
<proteinExistence type="predicted"/>
<keyword evidence="2" id="KW-1003">Cell membrane</keyword>
<feature type="transmembrane region" description="Helical" evidence="6">
    <location>
        <begin position="195"/>
        <end position="211"/>
    </location>
</feature>
<evidence type="ECO:0000256" key="6">
    <source>
        <dbReference type="SAM" id="Phobius"/>
    </source>
</evidence>
<feature type="transmembrane region" description="Helical" evidence="6">
    <location>
        <begin position="322"/>
        <end position="341"/>
    </location>
</feature>
<evidence type="ECO:0000313" key="8">
    <source>
        <dbReference type="Proteomes" id="UP001302249"/>
    </source>
</evidence>
<gene>
    <name evidence="7" type="ORF">RPR59_02775</name>
</gene>
<dbReference type="Pfam" id="PF13440">
    <property type="entry name" value="Polysacc_synt_3"/>
    <property type="match status" value="1"/>
</dbReference>
<evidence type="ECO:0000256" key="4">
    <source>
        <dbReference type="ARBA" id="ARBA00022989"/>
    </source>
</evidence>
<dbReference type="PANTHER" id="PTHR30250:SF31">
    <property type="entry name" value="INNER MEMBRANE PROTEIN YGHQ"/>
    <property type="match status" value="1"/>
</dbReference>
<comment type="subcellular location">
    <subcellularLocation>
        <location evidence="1">Cell membrane</location>
        <topology evidence="1">Multi-pass membrane protein</topology>
    </subcellularLocation>
</comment>
<keyword evidence="3 6" id="KW-0812">Transmembrane</keyword>
<feature type="transmembrane region" description="Helical" evidence="6">
    <location>
        <begin position="353"/>
        <end position="375"/>
    </location>
</feature>
<dbReference type="EMBL" id="CP135076">
    <property type="protein sequence ID" value="WNO54203.1"/>
    <property type="molecule type" value="Genomic_DNA"/>
</dbReference>
<accession>A0ABZ0BBI3</accession>
<keyword evidence="5 6" id="KW-0472">Membrane</keyword>
<feature type="transmembrane region" description="Helical" evidence="6">
    <location>
        <begin position="167"/>
        <end position="189"/>
    </location>
</feature>
<evidence type="ECO:0000256" key="2">
    <source>
        <dbReference type="ARBA" id="ARBA00022475"/>
    </source>
</evidence>
<organism evidence="7 8">
    <name type="scientific">Stakelama saccharophila</name>
    <dbReference type="NCBI Taxonomy" id="3075605"/>
    <lineage>
        <taxon>Bacteria</taxon>
        <taxon>Pseudomonadati</taxon>
        <taxon>Pseudomonadota</taxon>
        <taxon>Alphaproteobacteria</taxon>
        <taxon>Sphingomonadales</taxon>
        <taxon>Sphingomonadaceae</taxon>
        <taxon>Stakelama</taxon>
    </lineage>
</organism>